<sequence length="167" mass="19083">MNTSIIVAKALNDVIGNGNKLPWYLPADLKHFKQQTEGHHVIMGRKTFESIVDRNGKPLPNRTNIIVTSDREYYADGCVCVHSIEDAIAYAKDAGEDEAFIIGGAQVYEQSIDLVDVLYITEVKDSFEGDVYFPSVMMENWEEISRFDFSKDEKNKVNYAFVKYERK</sequence>
<dbReference type="PRINTS" id="PR00070">
    <property type="entry name" value="DHFR"/>
</dbReference>
<organism evidence="11 12">
    <name type="scientific">Sediminitomix flava</name>
    <dbReference type="NCBI Taxonomy" id="379075"/>
    <lineage>
        <taxon>Bacteria</taxon>
        <taxon>Pseudomonadati</taxon>
        <taxon>Bacteroidota</taxon>
        <taxon>Cytophagia</taxon>
        <taxon>Cytophagales</taxon>
        <taxon>Flammeovirgaceae</taxon>
        <taxon>Sediminitomix</taxon>
    </lineage>
</organism>
<evidence type="ECO:0000259" key="10">
    <source>
        <dbReference type="PROSITE" id="PS51330"/>
    </source>
</evidence>
<evidence type="ECO:0000256" key="7">
    <source>
        <dbReference type="ARBA" id="ARBA00025067"/>
    </source>
</evidence>
<dbReference type="EMBL" id="QGDO01000006">
    <property type="protein sequence ID" value="PWJ39393.1"/>
    <property type="molecule type" value="Genomic_DNA"/>
</dbReference>
<evidence type="ECO:0000256" key="1">
    <source>
        <dbReference type="ARBA" id="ARBA00004903"/>
    </source>
</evidence>
<evidence type="ECO:0000256" key="3">
    <source>
        <dbReference type="ARBA" id="ARBA00012856"/>
    </source>
</evidence>
<dbReference type="AlphaFoldDB" id="A0A315Z6B4"/>
<protein>
    <recommendedName>
        <fullName evidence="3 8">Dihydrofolate reductase</fullName>
        <ecNumber evidence="3 8">1.5.1.3</ecNumber>
    </recommendedName>
</protein>
<comment type="catalytic activity">
    <reaction evidence="8">
        <text>(6S)-5,6,7,8-tetrahydrofolate + NADP(+) = 7,8-dihydrofolate + NADPH + H(+)</text>
        <dbReference type="Rhea" id="RHEA:15009"/>
        <dbReference type="ChEBI" id="CHEBI:15378"/>
        <dbReference type="ChEBI" id="CHEBI:57451"/>
        <dbReference type="ChEBI" id="CHEBI:57453"/>
        <dbReference type="ChEBI" id="CHEBI:57783"/>
        <dbReference type="ChEBI" id="CHEBI:58349"/>
        <dbReference type="EC" id="1.5.1.3"/>
    </reaction>
</comment>
<dbReference type="PROSITE" id="PS51330">
    <property type="entry name" value="DHFR_2"/>
    <property type="match status" value="1"/>
</dbReference>
<dbReference type="GO" id="GO:0006730">
    <property type="term" value="P:one-carbon metabolic process"/>
    <property type="evidence" value="ECO:0007669"/>
    <property type="project" value="UniProtKB-KW"/>
</dbReference>
<keyword evidence="12" id="KW-1185">Reference proteome</keyword>
<dbReference type="PANTHER" id="PTHR48069:SF3">
    <property type="entry name" value="DIHYDROFOLATE REDUCTASE"/>
    <property type="match status" value="1"/>
</dbReference>
<dbReference type="GO" id="GO:0004146">
    <property type="term" value="F:dihydrofolate reductase activity"/>
    <property type="evidence" value="ECO:0007669"/>
    <property type="project" value="UniProtKB-EC"/>
</dbReference>
<evidence type="ECO:0000256" key="5">
    <source>
        <dbReference type="ARBA" id="ARBA00022857"/>
    </source>
</evidence>
<comment type="pathway">
    <text evidence="1 8">Cofactor biosynthesis; tetrahydrofolate biosynthesis; 5,6,7,8-tetrahydrofolate from 7,8-dihydrofolate: step 1/1.</text>
</comment>
<dbReference type="SUPFAM" id="SSF53597">
    <property type="entry name" value="Dihydrofolate reductase-like"/>
    <property type="match status" value="1"/>
</dbReference>
<dbReference type="PIRSF" id="PIRSF000194">
    <property type="entry name" value="DHFR"/>
    <property type="match status" value="1"/>
</dbReference>
<dbReference type="InterPro" id="IPR012259">
    <property type="entry name" value="DHFR"/>
</dbReference>
<dbReference type="Proteomes" id="UP000245535">
    <property type="component" value="Unassembled WGS sequence"/>
</dbReference>
<dbReference type="InterPro" id="IPR024072">
    <property type="entry name" value="DHFR-like_dom_sf"/>
</dbReference>
<gene>
    <name evidence="11" type="ORF">BC781_106294</name>
</gene>
<dbReference type="FunFam" id="3.40.430.10:FF:000001">
    <property type="entry name" value="Dihydrofolate reductase"/>
    <property type="match status" value="1"/>
</dbReference>
<comment type="caution">
    <text evidence="11">The sequence shown here is derived from an EMBL/GenBank/DDBJ whole genome shotgun (WGS) entry which is preliminary data.</text>
</comment>
<dbReference type="Gene3D" id="3.40.430.10">
    <property type="entry name" value="Dihydrofolate Reductase, subunit A"/>
    <property type="match status" value="1"/>
</dbReference>
<evidence type="ECO:0000256" key="9">
    <source>
        <dbReference type="RuleBase" id="RU004474"/>
    </source>
</evidence>
<name>A0A315Z6B4_SEDFL</name>
<reference evidence="11 12" key="1">
    <citation type="submission" date="2018-03" db="EMBL/GenBank/DDBJ databases">
        <title>Genomic Encyclopedia of Archaeal and Bacterial Type Strains, Phase II (KMG-II): from individual species to whole genera.</title>
        <authorList>
            <person name="Goeker M."/>
        </authorList>
    </citation>
    <scope>NUCLEOTIDE SEQUENCE [LARGE SCALE GENOMIC DNA]</scope>
    <source>
        <strain evidence="11 12">DSM 28229</strain>
    </source>
</reference>
<dbReference type="UniPathway" id="UPA00077">
    <property type="reaction ID" value="UER00158"/>
</dbReference>
<evidence type="ECO:0000313" key="12">
    <source>
        <dbReference type="Proteomes" id="UP000245535"/>
    </source>
</evidence>
<keyword evidence="4 8" id="KW-0554">One-carbon metabolism</keyword>
<evidence type="ECO:0000256" key="2">
    <source>
        <dbReference type="ARBA" id="ARBA00009539"/>
    </source>
</evidence>
<evidence type="ECO:0000313" key="11">
    <source>
        <dbReference type="EMBL" id="PWJ39393.1"/>
    </source>
</evidence>
<dbReference type="RefSeq" id="WP_109621387.1">
    <property type="nucleotide sequence ID" value="NZ_QGDO01000006.1"/>
</dbReference>
<accession>A0A315Z6B4</accession>
<dbReference type="GO" id="GO:0046452">
    <property type="term" value="P:dihydrofolate metabolic process"/>
    <property type="evidence" value="ECO:0007669"/>
    <property type="project" value="TreeGrafter"/>
</dbReference>
<evidence type="ECO:0000256" key="8">
    <source>
        <dbReference type="PIRNR" id="PIRNR000194"/>
    </source>
</evidence>
<feature type="domain" description="DHFR" evidence="10">
    <location>
        <begin position="2"/>
        <end position="166"/>
    </location>
</feature>
<dbReference type="GO" id="GO:0046654">
    <property type="term" value="P:tetrahydrofolate biosynthetic process"/>
    <property type="evidence" value="ECO:0007669"/>
    <property type="project" value="UniProtKB-UniPathway"/>
</dbReference>
<dbReference type="PANTHER" id="PTHR48069">
    <property type="entry name" value="DIHYDROFOLATE REDUCTASE"/>
    <property type="match status" value="1"/>
</dbReference>
<dbReference type="EC" id="1.5.1.3" evidence="3 8"/>
<proteinExistence type="inferred from homology"/>
<dbReference type="GO" id="GO:0005829">
    <property type="term" value="C:cytosol"/>
    <property type="evidence" value="ECO:0007669"/>
    <property type="project" value="TreeGrafter"/>
</dbReference>
<comment type="similarity">
    <text evidence="2 8 9">Belongs to the dihydrofolate reductase family.</text>
</comment>
<dbReference type="GO" id="GO:0046655">
    <property type="term" value="P:folic acid metabolic process"/>
    <property type="evidence" value="ECO:0007669"/>
    <property type="project" value="TreeGrafter"/>
</dbReference>
<dbReference type="PROSITE" id="PS00075">
    <property type="entry name" value="DHFR_1"/>
    <property type="match status" value="1"/>
</dbReference>
<dbReference type="GO" id="GO:0070401">
    <property type="term" value="F:NADP+ binding"/>
    <property type="evidence" value="ECO:0007669"/>
    <property type="project" value="UniProtKB-ARBA"/>
</dbReference>
<keyword evidence="6 8" id="KW-0560">Oxidoreductase</keyword>
<comment type="function">
    <text evidence="7 8">Key enzyme in folate metabolism. Catalyzes an essential reaction for de novo glycine and purine synthesis, and for DNA precursor synthesis.</text>
</comment>
<dbReference type="InterPro" id="IPR001796">
    <property type="entry name" value="DHFR_dom"/>
</dbReference>
<dbReference type="CDD" id="cd00209">
    <property type="entry name" value="DHFR"/>
    <property type="match status" value="1"/>
</dbReference>
<evidence type="ECO:0000256" key="4">
    <source>
        <dbReference type="ARBA" id="ARBA00022563"/>
    </source>
</evidence>
<dbReference type="OrthoDB" id="9804315at2"/>
<keyword evidence="5 8" id="KW-0521">NADP</keyword>
<dbReference type="InterPro" id="IPR017925">
    <property type="entry name" value="DHFR_CS"/>
</dbReference>
<evidence type="ECO:0000256" key="6">
    <source>
        <dbReference type="ARBA" id="ARBA00023002"/>
    </source>
</evidence>
<dbReference type="Pfam" id="PF00186">
    <property type="entry name" value="DHFR_1"/>
    <property type="match status" value="1"/>
</dbReference>